<feature type="domain" description="PNPLA" evidence="5">
    <location>
        <begin position="142"/>
        <end position="336"/>
    </location>
</feature>
<feature type="short sequence motif" description="DGA/G" evidence="4">
    <location>
        <begin position="323"/>
        <end position="325"/>
    </location>
</feature>
<evidence type="ECO:0000256" key="2">
    <source>
        <dbReference type="ARBA" id="ARBA00022963"/>
    </source>
</evidence>
<feature type="active site" description="Proton acceptor" evidence="4">
    <location>
        <position position="323"/>
    </location>
</feature>
<accession>A0ABN8PE80</accession>
<evidence type="ECO:0000259" key="5">
    <source>
        <dbReference type="PROSITE" id="PS51635"/>
    </source>
</evidence>
<dbReference type="Gene3D" id="3.40.1090.10">
    <property type="entry name" value="Cytosolic phospholipase A2 catalytic domain"/>
    <property type="match status" value="1"/>
</dbReference>
<feature type="short sequence motif" description="GXGXXG" evidence="4">
    <location>
        <begin position="146"/>
        <end position="151"/>
    </location>
</feature>
<dbReference type="PANTHER" id="PTHR24185">
    <property type="entry name" value="CALCIUM-INDEPENDENT PHOSPHOLIPASE A2-GAMMA"/>
    <property type="match status" value="1"/>
</dbReference>
<gene>
    <name evidence="6" type="ORF">PLOB_00042002</name>
</gene>
<dbReference type="PROSITE" id="PS51635">
    <property type="entry name" value="PNPLA"/>
    <property type="match status" value="1"/>
</dbReference>
<keyword evidence="7" id="KW-1185">Reference proteome</keyword>
<name>A0ABN8PE80_9CNID</name>
<evidence type="ECO:0000256" key="1">
    <source>
        <dbReference type="ARBA" id="ARBA00022801"/>
    </source>
</evidence>
<organism evidence="6 7">
    <name type="scientific">Porites lobata</name>
    <dbReference type="NCBI Taxonomy" id="104759"/>
    <lineage>
        <taxon>Eukaryota</taxon>
        <taxon>Metazoa</taxon>
        <taxon>Cnidaria</taxon>
        <taxon>Anthozoa</taxon>
        <taxon>Hexacorallia</taxon>
        <taxon>Scleractinia</taxon>
        <taxon>Fungiina</taxon>
        <taxon>Poritidae</taxon>
        <taxon>Porites</taxon>
    </lineage>
</organism>
<keyword evidence="1 4" id="KW-0378">Hydrolase</keyword>
<reference evidence="6 7" key="1">
    <citation type="submission" date="2022-05" db="EMBL/GenBank/DDBJ databases">
        <authorList>
            <consortium name="Genoscope - CEA"/>
            <person name="William W."/>
        </authorList>
    </citation>
    <scope>NUCLEOTIDE SEQUENCE [LARGE SCALE GENOMIC DNA]</scope>
</reference>
<evidence type="ECO:0000313" key="6">
    <source>
        <dbReference type="EMBL" id="CAH3141837.1"/>
    </source>
</evidence>
<feature type="short sequence motif" description="GXSXG" evidence="4">
    <location>
        <begin position="178"/>
        <end position="182"/>
    </location>
</feature>
<sequence>MALLAKHSCIRLHTVLQVEKFMSAPLKFTSVFYRTSPSITESTGSYISLKTVASIQNRTRSLVQALRAAKNEQSRLIRLEEFNDHILRYQGVSRSQAIREKAISTLLDIRKKGNKEVCKEAQKALVLLGWVDPVKGTGIKVLSIDGGGSRGLMAIEILKRIEDLCNKEIYELFDLICGASTGAILAFMLGIKKIPLEECERIYRKLSMDIFEQNTLIGTGKLFWNHAYYDTTKLEQILKNESGEARLIDSAKDKTVPKVAAVSTVVNHSLLMPFVFSNYTRPYGSNSKFPQSCKYRLWEALRASTAAPGFFEEYKLGNDIHQDGGLLTNNPSSIAIHEARLLWPDEPFQCIVSIGTGKYKGRSGPSAVEFSSLREKLLKIVASATDTEAVDIVLSDVLPKSVYFRLNPNMSADIPMDEGRIEMLEQIQFDARRHLEKADESLKKCARVLLQDKTLLHRSLDKFRVWYKDT</sequence>
<comment type="caution">
    <text evidence="6">The sequence shown here is derived from an EMBL/GenBank/DDBJ whole genome shotgun (WGS) entry which is preliminary data.</text>
</comment>
<keyword evidence="3 4" id="KW-0443">Lipid metabolism</keyword>
<feature type="active site" description="Nucleophile" evidence="4">
    <location>
        <position position="180"/>
    </location>
</feature>
<protein>
    <recommendedName>
        <fullName evidence="5">PNPLA domain-containing protein</fullName>
    </recommendedName>
</protein>
<proteinExistence type="predicted"/>
<dbReference type="EMBL" id="CALNXK010000067">
    <property type="protein sequence ID" value="CAH3141837.1"/>
    <property type="molecule type" value="Genomic_DNA"/>
</dbReference>
<dbReference type="PANTHER" id="PTHR24185:SF1">
    <property type="entry name" value="CALCIUM-INDEPENDENT PHOSPHOLIPASE A2-GAMMA"/>
    <property type="match status" value="1"/>
</dbReference>
<evidence type="ECO:0000256" key="3">
    <source>
        <dbReference type="ARBA" id="ARBA00023098"/>
    </source>
</evidence>
<dbReference type="InterPro" id="IPR045217">
    <property type="entry name" value="PNPLA8-like"/>
</dbReference>
<keyword evidence="2 4" id="KW-0442">Lipid degradation</keyword>
<dbReference type="InterPro" id="IPR016035">
    <property type="entry name" value="Acyl_Trfase/lysoPLipase"/>
</dbReference>
<evidence type="ECO:0000256" key="4">
    <source>
        <dbReference type="PROSITE-ProRule" id="PRU01161"/>
    </source>
</evidence>
<dbReference type="Pfam" id="PF01734">
    <property type="entry name" value="Patatin"/>
    <property type="match status" value="1"/>
</dbReference>
<dbReference type="InterPro" id="IPR002641">
    <property type="entry name" value="PNPLA_dom"/>
</dbReference>
<evidence type="ECO:0000313" key="7">
    <source>
        <dbReference type="Proteomes" id="UP001159405"/>
    </source>
</evidence>
<dbReference type="CDD" id="cd07211">
    <property type="entry name" value="Pat_PNPLA8"/>
    <property type="match status" value="1"/>
</dbReference>
<dbReference type="SUPFAM" id="SSF52151">
    <property type="entry name" value="FabD/lysophospholipase-like"/>
    <property type="match status" value="1"/>
</dbReference>
<dbReference type="Proteomes" id="UP001159405">
    <property type="component" value="Unassembled WGS sequence"/>
</dbReference>